<dbReference type="EMBL" id="LNYK01000002">
    <property type="protein sequence ID" value="KTD23055.1"/>
    <property type="molecule type" value="Genomic_DNA"/>
</dbReference>
<keyword evidence="12 14" id="KW-0143">Chaperone</keyword>
<evidence type="ECO:0000256" key="3">
    <source>
        <dbReference type="ARBA" id="ARBA00022448"/>
    </source>
</evidence>
<dbReference type="Gene3D" id="1.20.1550.10">
    <property type="entry name" value="DsbB-like"/>
    <property type="match status" value="1"/>
</dbReference>
<protein>
    <recommendedName>
        <fullName evidence="14">Disulfide bond formation protein B</fullName>
    </recommendedName>
    <alternativeName>
        <fullName evidence="14">Disulfide oxidoreductase</fullName>
    </alternativeName>
</protein>
<keyword evidence="13 14" id="KW-0676">Redox-active center</keyword>
<feature type="transmembrane region" description="Helical" evidence="15">
    <location>
        <begin position="40"/>
        <end position="62"/>
    </location>
</feature>
<dbReference type="GO" id="GO:0009055">
    <property type="term" value="F:electron transfer activity"/>
    <property type="evidence" value="ECO:0007669"/>
    <property type="project" value="UniProtKB-UniRule"/>
</dbReference>
<name>A0A0W0VSP5_9GAMM</name>
<dbReference type="PANTHER" id="PTHR36570">
    <property type="entry name" value="DISULFIDE BOND FORMATION PROTEIN B"/>
    <property type="match status" value="1"/>
</dbReference>
<keyword evidence="8 14" id="KW-1133">Transmembrane helix</keyword>
<dbReference type="AlphaFoldDB" id="A0A0W0VSP5"/>
<feature type="transmembrane region" description="Helical" evidence="15">
    <location>
        <begin position="140"/>
        <end position="160"/>
    </location>
</feature>
<feature type="disulfide bond" description="Redox-active" evidence="14">
    <location>
        <begin position="36"/>
        <end position="39"/>
    </location>
</feature>
<dbReference type="InterPro" id="IPR003752">
    <property type="entry name" value="DiS_bond_form_DsbB/BdbC"/>
</dbReference>
<dbReference type="InterPro" id="IPR050183">
    <property type="entry name" value="DsbB"/>
</dbReference>
<reference evidence="16 17" key="1">
    <citation type="submission" date="2015-11" db="EMBL/GenBank/DDBJ databases">
        <title>Genomic analysis of 38 Legionella species identifies large and diverse effector repertoires.</title>
        <authorList>
            <person name="Burstein D."/>
            <person name="Amaro F."/>
            <person name="Zusman T."/>
            <person name="Lifshitz Z."/>
            <person name="Cohen O."/>
            <person name="Gilbert J.A."/>
            <person name="Pupko T."/>
            <person name="Shuman H.A."/>
            <person name="Segal G."/>
        </authorList>
    </citation>
    <scope>NUCLEOTIDE SEQUENCE [LARGE SCALE GENOMIC DNA]</scope>
    <source>
        <strain evidence="16 17">ATCC 49505</strain>
    </source>
</reference>
<evidence type="ECO:0000256" key="15">
    <source>
        <dbReference type="SAM" id="Phobius"/>
    </source>
</evidence>
<dbReference type="GO" id="GO:0005886">
    <property type="term" value="C:plasma membrane"/>
    <property type="evidence" value="ECO:0007669"/>
    <property type="project" value="UniProtKB-SubCell"/>
</dbReference>
<gene>
    <name evidence="14" type="primary">dsbB</name>
    <name evidence="16" type="ORF">Llon_0289</name>
</gene>
<keyword evidence="9 14" id="KW-0560">Oxidoreductase</keyword>
<evidence type="ECO:0000256" key="4">
    <source>
        <dbReference type="ARBA" id="ARBA00022475"/>
    </source>
</evidence>
<evidence type="ECO:0000256" key="1">
    <source>
        <dbReference type="ARBA" id="ARBA00004429"/>
    </source>
</evidence>
<comment type="caution">
    <text evidence="16">The sequence shown here is derived from an EMBL/GenBank/DDBJ whole genome shotgun (WGS) entry which is preliminary data.</text>
</comment>
<keyword evidence="10 14" id="KW-0472">Membrane</keyword>
<dbReference type="InterPro" id="IPR023380">
    <property type="entry name" value="DsbB-like_sf"/>
</dbReference>
<organism evidence="16 17">
    <name type="scientific">Legionella londiniensis</name>
    <dbReference type="NCBI Taxonomy" id="45068"/>
    <lineage>
        <taxon>Bacteria</taxon>
        <taxon>Pseudomonadati</taxon>
        <taxon>Pseudomonadota</taxon>
        <taxon>Gammaproteobacteria</taxon>
        <taxon>Legionellales</taxon>
        <taxon>Legionellaceae</taxon>
        <taxon>Legionella</taxon>
    </lineage>
</organism>
<evidence type="ECO:0000313" key="17">
    <source>
        <dbReference type="Proteomes" id="UP000054997"/>
    </source>
</evidence>
<evidence type="ECO:0000256" key="10">
    <source>
        <dbReference type="ARBA" id="ARBA00023136"/>
    </source>
</evidence>
<evidence type="ECO:0000256" key="7">
    <source>
        <dbReference type="ARBA" id="ARBA00022982"/>
    </source>
</evidence>
<dbReference type="STRING" id="45068.Llon_0289"/>
<sequence>MSKRFYRNIQALLLLLTLMVIGEAFYFQFYRGLEPCPLCVMQRICAFLLGMLCLMGLCLSTLRRARTIAFFQIFFALSGLYFSLRQIWLQQFAEDPQSCMPGLDILMRYFPWQDVARALFLGSGSCSEVTWQWLGLSMPMWAALYFLFILFASVVVFWRIGKTLDQIK</sequence>
<feature type="topological domain" description="Cytoplasmic" evidence="14">
    <location>
        <begin position="160"/>
        <end position="168"/>
    </location>
</feature>
<dbReference type="PANTHER" id="PTHR36570:SF3">
    <property type="entry name" value="DISULFIDE BOND FORMATION PROTEIN B"/>
    <property type="match status" value="1"/>
</dbReference>
<comment type="function">
    <text evidence="14">Required for disulfide bond formation in some periplasmic proteins. Acts by oxidizing the DsbA protein.</text>
</comment>
<evidence type="ECO:0000256" key="6">
    <source>
        <dbReference type="ARBA" id="ARBA00022692"/>
    </source>
</evidence>
<feature type="topological domain" description="Periplasmic" evidence="14">
    <location>
        <begin position="27"/>
        <end position="44"/>
    </location>
</feature>
<dbReference type="InterPro" id="IPR022920">
    <property type="entry name" value="Disulphide_bond_form_DsbB"/>
</dbReference>
<evidence type="ECO:0000256" key="13">
    <source>
        <dbReference type="ARBA" id="ARBA00023284"/>
    </source>
</evidence>
<comment type="subcellular location">
    <subcellularLocation>
        <location evidence="1">Cell inner membrane</location>
        <topology evidence="1">Multi-pass membrane protein</topology>
    </subcellularLocation>
    <subcellularLocation>
        <location evidence="14">Cell membrane</location>
        <topology evidence="14">Multi-pass membrane protein</topology>
    </subcellularLocation>
</comment>
<keyword evidence="4 14" id="KW-1003">Cell membrane</keyword>
<dbReference type="GO" id="GO:0015035">
    <property type="term" value="F:protein-disulfide reductase activity"/>
    <property type="evidence" value="ECO:0007669"/>
    <property type="project" value="UniProtKB-UniRule"/>
</dbReference>
<comment type="caution">
    <text evidence="14">Lacks conserved residue(s) required for the propagation of feature annotation.</text>
</comment>
<dbReference type="SUPFAM" id="SSF158442">
    <property type="entry name" value="DsbB-like"/>
    <property type="match status" value="1"/>
</dbReference>
<dbReference type="GO" id="GO:0006457">
    <property type="term" value="P:protein folding"/>
    <property type="evidence" value="ECO:0007669"/>
    <property type="project" value="InterPro"/>
</dbReference>
<evidence type="ECO:0000256" key="8">
    <source>
        <dbReference type="ARBA" id="ARBA00022989"/>
    </source>
</evidence>
<keyword evidence="7 14" id="KW-0249">Electron transport</keyword>
<evidence type="ECO:0000256" key="2">
    <source>
        <dbReference type="ARBA" id="ARBA00008823"/>
    </source>
</evidence>
<evidence type="ECO:0000256" key="12">
    <source>
        <dbReference type="ARBA" id="ARBA00023186"/>
    </source>
</evidence>
<comment type="similarity">
    <text evidence="2 14">Belongs to the DsbB family.</text>
</comment>
<evidence type="ECO:0000256" key="14">
    <source>
        <dbReference type="HAMAP-Rule" id="MF_00286"/>
    </source>
</evidence>
<proteinExistence type="inferred from homology"/>
<keyword evidence="6 14" id="KW-0812">Transmembrane</keyword>
<dbReference type="Pfam" id="PF02600">
    <property type="entry name" value="DsbB"/>
    <property type="match status" value="1"/>
</dbReference>
<keyword evidence="5" id="KW-0997">Cell inner membrane</keyword>
<dbReference type="Proteomes" id="UP000054997">
    <property type="component" value="Unassembled WGS sequence"/>
</dbReference>
<accession>A0A0W0VSP5</accession>
<dbReference type="PATRIC" id="fig|45068.5.peg.306"/>
<feature type="topological domain" description="Cytoplasmic" evidence="14">
    <location>
        <begin position="1"/>
        <end position="9"/>
    </location>
</feature>
<dbReference type="HAMAP" id="MF_00286">
    <property type="entry name" value="DsbB"/>
    <property type="match status" value="1"/>
</dbReference>
<keyword evidence="11 14" id="KW-1015">Disulfide bond</keyword>
<dbReference type="OrthoDB" id="3711263at2"/>
<dbReference type="RefSeq" id="WP_058528305.1">
    <property type="nucleotide sequence ID" value="NZ_CAAAHZ010000012.1"/>
</dbReference>
<evidence type="ECO:0000313" key="16">
    <source>
        <dbReference type="EMBL" id="KTD23055.1"/>
    </source>
</evidence>
<evidence type="ECO:0000256" key="9">
    <source>
        <dbReference type="ARBA" id="ARBA00023002"/>
    </source>
</evidence>
<evidence type="ECO:0000256" key="5">
    <source>
        <dbReference type="ARBA" id="ARBA00022519"/>
    </source>
</evidence>
<evidence type="ECO:0000256" key="11">
    <source>
        <dbReference type="ARBA" id="ARBA00023157"/>
    </source>
</evidence>
<feature type="transmembrane region" description="Helical" evidence="15">
    <location>
        <begin position="69"/>
        <end position="88"/>
    </location>
</feature>
<keyword evidence="17" id="KW-1185">Reference proteome</keyword>
<keyword evidence="3 14" id="KW-0813">Transport</keyword>